<evidence type="ECO:0000313" key="11">
    <source>
        <dbReference type="Proteomes" id="UP000268350"/>
    </source>
</evidence>
<dbReference type="InterPro" id="IPR002159">
    <property type="entry name" value="CD36_fam"/>
</dbReference>
<keyword evidence="7" id="KW-0325">Glycoprotein</keyword>
<sequence>MTSRLRHCARLGIIMLGICSIAGGIYLFRNWIEMFTRMRGKEMALSPTSRSFDDWKISPLPMNFDVYIFNWTNPEDFYVGSSKKPNFQQLGPYRFREKPDKVNIEWHNQNASVSFRKKSVFYFDAAGSNGSLTDVITQVNSVAHTAAKRAADSWLGRVSINMAIRMYDQRLTTTRSADEWLFKGFEHPFISLGKLIRPEDVPYNRMGYQYPRNGSSEFDGDINMFTGADDIAKMGQIYTWNNLTHTGAFPGVCGQVRGSMGEFFPPNLSTNDTVYMYMPKMCRAVPLDYTETVTVHGITAYKYSGTQHAVDNGTLYPDTSCYCVGGKCLPVGVINVVPCSSNASVYMSFPHFYNGDPSYLEAVEGLKPEREKHEFFMTLEPNAGVPMDVGGGFQANYYMEPVKGIDIYDKVPSVMLPMMWCEERVRVSEEIAADIALVPLIVLLGQIVTGILLAGGLICTCWYPTRQVTHFCQGDPKAKASVLRPLTTFGVNTAPATGPVSQLFRHNTNAGGNERVGVRLLDYRRDSGLQEQQAGNRNNSENSPRERLISESSPDVIVR</sequence>
<keyword evidence="3" id="KW-1003">Cell membrane</keyword>
<dbReference type="GO" id="GO:0005044">
    <property type="term" value="F:scavenger receptor activity"/>
    <property type="evidence" value="ECO:0007669"/>
    <property type="project" value="TreeGrafter"/>
</dbReference>
<evidence type="ECO:0000256" key="7">
    <source>
        <dbReference type="ARBA" id="ARBA00023180"/>
    </source>
</evidence>
<dbReference type="PRINTS" id="PR01609">
    <property type="entry name" value="CD36FAMILY"/>
</dbReference>
<accession>A0A3B0K8I9</accession>
<comment type="similarity">
    <text evidence="2">Belongs to the CD36 family.</text>
</comment>
<comment type="subcellular location">
    <subcellularLocation>
        <location evidence="1">Cell membrane</location>
    </subcellularLocation>
</comment>
<evidence type="ECO:0000256" key="4">
    <source>
        <dbReference type="ARBA" id="ARBA00022692"/>
    </source>
</evidence>
<evidence type="ECO:0000256" key="9">
    <source>
        <dbReference type="SAM" id="Phobius"/>
    </source>
</evidence>
<evidence type="ECO:0000256" key="5">
    <source>
        <dbReference type="ARBA" id="ARBA00022989"/>
    </source>
</evidence>
<dbReference type="PANTHER" id="PTHR11923">
    <property type="entry name" value="SCAVENGER RECEPTOR CLASS B TYPE-1 SR-B1"/>
    <property type="match status" value="1"/>
</dbReference>
<name>A0A3B0K8I9_DROGU</name>
<evidence type="ECO:0000256" key="1">
    <source>
        <dbReference type="ARBA" id="ARBA00004236"/>
    </source>
</evidence>
<gene>
    <name evidence="10" type="ORF">DGUA_6G012761</name>
</gene>
<feature type="region of interest" description="Disordered" evidence="8">
    <location>
        <begin position="529"/>
        <end position="559"/>
    </location>
</feature>
<dbReference type="GO" id="GO:0005886">
    <property type="term" value="C:plasma membrane"/>
    <property type="evidence" value="ECO:0007669"/>
    <property type="project" value="UniProtKB-SubCell"/>
</dbReference>
<dbReference type="OrthoDB" id="514335at2759"/>
<dbReference type="PANTHER" id="PTHR11923:SF93">
    <property type="entry name" value="GH07959P-RELATED"/>
    <property type="match status" value="1"/>
</dbReference>
<evidence type="ECO:0000256" key="2">
    <source>
        <dbReference type="ARBA" id="ARBA00010532"/>
    </source>
</evidence>
<protein>
    <submittedName>
        <fullName evidence="10">Blast:Protein croquemort</fullName>
    </submittedName>
</protein>
<organism evidence="10 11">
    <name type="scientific">Drosophila guanche</name>
    <name type="common">Fruit fly</name>
    <dbReference type="NCBI Taxonomy" id="7266"/>
    <lineage>
        <taxon>Eukaryota</taxon>
        <taxon>Metazoa</taxon>
        <taxon>Ecdysozoa</taxon>
        <taxon>Arthropoda</taxon>
        <taxon>Hexapoda</taxon>
        <taxon>Insecta</taxon>
        <taxon>Pterygota</taxon>
        <taxon>Neoptera</taxon>
        <taxon>Endopterygota</taxon>
        <taxon>Diptera</taxon>
        <taxon>Brachycera</taxon>
        <taxon>Muscomorpha</taxon>
        <taxon>Ephydroidea</taxon>
        <taxon>Drosophilidae</taxon>
        <taxon>Drosophila</taxon>
        <taxon>Sophophora</taxon>
    </lineage>
</organism>
<feature type="transmembrane region" description="Helical" evidence="9">
    <location>
        <begin position="12"/>
        <end position="32"/>
    </location>
</feature>
<evidence type="ECO:0000256" key="8">
    <source>
        <dbReference type="SAM" id="MobiDB-lite"/>
    </source>
</evidence>
<keyword evidence="11" id="KW-1185">Reference proteome</keyword>
<keyword evidence="6 9" id="KW-0472">Membrane</keyword>
<dbReference type="OMA" id="NFDVYIF"/>
<dbReference type="STRING" id="7266.A0A3B0K8I9"/>
<evidence type="ECO:0000313" key="10">
    <source>
        <dbReference type="EMBL" id="SPP79848.1"/>
    </source>
</evidence>
<keyword evidence="4 9" id="KW-0812">Transmembrane</keyword>
<keyword evidence="5 9" id="KW-1133">Transmembrane helix</keyword>
<dbReference type="AlphaFoldDB" id="A0A3B0K8I9"/>
<reference evidence="11" key="1">
    <citation type="submission" date="2018-01" db="EMBL/GenBank/DDBJ databases">
        <authorList>
            <person name="Alioto T."/>
            <person name="Alioto T."/>
        </authorList>
    </citation>
    <scope>NUCLEOTIDE SEQUENCE [LARGE SCALE GENOMIC DNA]</scope>
</reference>
<evidence type="ECO:0000256" key="3">
    <source>
        <dbReference type="ARBA" id="ARBA00022475"/>
    </source>
</evidence>
<feature type="transmembrane region" description="Helical" evidence="9">
    <location>
        <begin position="435"/>
        <end position="458"/>
    </location>
</feature>
<dbReference type="EMBL" id="OUUW01000004">
    <property type="protein sequence ID" value="SPP79848.1"/>
    <property type="molecule type" value="Genomic_DNA"/>
</dbReference>
<dbReference type="Proteomes" id="UP000268350">
    <property type="component" value="Unassembled WGS sequence"/>
</dbReference>
<evidence type="ECO:0000256" key="6">
    <source>
        <dbReference type="ARBA" id="ARBA00023136"/>
    </source>
</evidence>
<dbReference type="Pfam" id="PF01130">
    <property type="entry name" value="CD36"/>
    <property type="match status" value="1"/>
</dbReference>
<dbReference type="GO" id="GO:0005737">
    <property type="term" value="C:cytoplasm"/>
    <property type="evidence" value="ECO:0007669"/>
    <property type="project" value="TreeGrafter"/>
</dbReference>
<proteinExistence type="inferred from homology"/>